<dbReference type="Gene3D" id="3.40.1350.120">
    <property type="match status" value="1"/>
</dbReference>
<sequence length="319" mass="35559">MPSIILGKTYTEIPHNKPIGEAPNPLQLPQVSPPETIAGALTHGVSQFLVGFIPMFKASKFIRPLQKMGSWGKGMIAGSVTDFVVFNPHEERLSNLIQQFPELANPVTEYLQAKPDDKAAEGRLKNSLEGLLIGSLAEPLTRSLRLLKYARIKITVTEVRTKVHYKIDTVTVELDEVNWNNVAEKGERGSLTGKPTEIPLSSTSENIRSIIRENESAQILSKNGYHVEQNPITSGRKNPDYKINSEIFDNYAPSSNNFRNIWAGVEDKVLKGQTNNVVINISDSKVTVDALEEQFSKWEIKGLDKIIVIDKSENITRIK</sequence>
<evidence type="ECO:0000313" key="3">
    <source>
        <dbReference type="Proteomes" id="UP000651208"/>
    </source>
</evidence>
<dbReference type="InterPro" id="IPR033806">
    <property type="entry name" value="CDI_toxin_Bp1026b-like"/>
</dbReference>
<reference evidence="2 3" key="1">
    <citation type="submission" date="2020-06" db="EMBL/GenBank/DDBJ databases">
        <title>Frischella cerana isolated from Apis cerana gut homogenate.</title>
        <authorList>
            <person name="Wolter L.A."/>
            <person name="Suenami S."/>
            <person name="Miyazaki R."/>
        </authorList>
    </citation>
    <scope>NUCLEOTIDE SEQUENCE [LARGE SCALE GENOMIC DNA]</scope>
    <source>
        <strain evidence="2 3">Ac13</strain>
    </source>
</reference>
<dbReference type="Pfam" id="PF18451">
    <property type="entry name" value="CdiA_C"/>
    <property type="match status" value="1"/>
</dbReference>
<evidence type="ECO:0000259" key="1">
    <source>
        <dbReference type="Pfam" id="PF18451"/>
    </source>
</evidence>
<organism evidence="2 3">
    <name type="scientific">Frischella japonica</name>
    <dbReference type="NCBI Taxonomy" id="2741544"/>
    <lineage>
        <taxon>Bacteria</taxon>
        <taxon>Pseudomonadati</taxon>
        <taxon>Pseudomonadota</taxon>
        <taxon>Gammaproteobacteria</taxon>
        <taxon>Orbales</taxon>
        <taxon>Orbaceae</taxon>
        <taxon>Frischella</taxon>
    </lineage>
</organism>
<dbReference type="InterPro" id="IPR040559">
    <property type="entry name" value="CdiA_C"/>
</dbReference>
<proteinExistence type="predicted"/>
<protein>
    <recommendedName>
        <fullName evidence="1">tRNA nuclease CdiA C-terminal domain-containing protein</fullName>
    </recommendedName>
</protein>
<accession>A0ABR7R0T0</accession>
<name>A0ABR7R0T0_9GAMM</name>
<gene>
    <name evidence="2" type="ORF">FcAc13_11910</name>
</gene>
<comment type="caution">
    <text evidence="2">The sequence shown here is derived from an EMBL/GenBank/DDBJ whole genome shotgun (WGS) entry which is preliminary data.</text>
</comment>
<dbReference type="RefSeq" id="WP_187756449.1">
    <property type="nucleotide sequence ID" value="NZ_JABURY010000023.1"/>
</dbReference>
<dbReference type="EMBL" id="JABURY010000023">
    <property type="protein sequence ID" value="MBC9132005.1"/>
    <property type="molecule type" value="Genomic_DNA"/>
</dbReference>
<feature type="domain" description="tRNA nuclease CdiA C-terminal" evidence="1">
    <location>
        <begin position="237"/>
        <end position="315"/>
    </location>
</feature>
<dbReference type="CDD" id="cd13442">
    <property type="entry name" value="CDI_toxin_Bp1026b-like"/>
    <property type="match status" value="1"/>
</dbReference>
<dbReference type="Proteomes" id="UP000651208">
    <property type="component" value="Unassembled WGS sequence"/>
</dbReference>
<evidence type="ECO:0000313" key="2">
    <source>
        <dbReference type="EMBL" id="MBC9132005.1"/>
    </source>
</evidence>
<keyword evidence="3" id="KW-1185">Reference proteome</keyword>